<name>A0A8S9YQB9_9TREM</name>
<keyword evidence="2" id="KW-1185">Reference proteome</keyword>
<dbReference type="AlphaFoldDB" id="A0A8S9YQB9"/>
<evidence type="ECO:0000313" key="1">
    <source>
        <dbReference type="EMBL" id="KAF7249480.1"/>
    </source>
</evidence>
<proteinExistence type="predicted"/>
<organism evidence="1 2">
    <name type="scientific">Paragonimus skrjabini miyazakii</name>
    <dbReference type="NCBI Taxonomy" id="59628"/>
    <lineage>
        <taxon>Eukaryota</taxon>
        <taxon>Metazoa</taxon>
        <taxon>Spiralia</taxon>
        <taxon>Lophotrochozoa</taxon>
        <taxon>Platyhelminthes</taxon>
        <taxon>Trematoda</taxon>
        <taxon>Digenea</taxon>
        <taxon>Plagiorchiida</taxon>
        <taxon>Troglotremata</taxon>
        <taxon>Troglotrematidae</taxon>
        <taxon>Paragonimus</taxon>
    </lineage>
</organism>
<sequence length="201" mass="22980">MTTVLSVSGSLLQTVEWDSAVSEHLDGRWLSLTGVLIHEQRINKERKSQLPFSLPDWIRVFDGPDCIDPILYFQKGADLRTNISMRSTGNQMLLMMWSSHNATITSFVAKYETLYPLKLPPGNENRFTTGVDVQPQDVSSTENFTNKTSLQISSVCCFHIYCAVLFVHELFAYYNQRSVWYKLSRDGSISCIELHNRTSEE</sequence>
<dbReference type="InterPro" id="IPR035914">
    <property type="entry name" value="Sperma_CUB_dom_sf"/>
</dbReference>
<dbReference type="Proteomes" id="UP000822476">
    <property type="component" value="Unassembled WGS sequence"/>
</dbReference>
<reference evidence="1" key="1">
    <citation type="submission" date="2019-07" db="EMBL/GenBank/DDBJ databases">
        <title>Annotation for the trematode Paragonimus miyazaki's.</title>
        <authorList>
            <person name="Choi Y.-J."/>
        </authorList>
    </citation>
    <scope>NUCLEOTIDE SEQUENCE</scope>
    <source>
        <strain evidence="1">Japan</strain>
    </source>
</reference>
<protein>
    <submittedName>
        <fullName evidence="1">Uncharacterized protein</fullName>
    </submittedName>
</protein>
<accession>A0A8S9YQB9</accession>
<evidence type="ECO:0000313" key="2">
    <source>
        <dbReference type="Proteomes" id="UP000822476"/>
    </source>
</evidence>
<gene>
    <name evidence="1" type="ORF">EG68_10752</name>
</gene>
<dbReference type="SUPFAM" id="SSF49854">
    <property type="entry name" value="Spermadhesin, CUB domain"/>
    <property type="match status" value="1"/>
</dbReference>
<comment type="caution">
    <text evidence="1">The sequence shown here is derived from an EMBL/GenBank/DDBJ whole genome shotgun (WGS) entry which is preliminary data.</text>
</comment>
<dbReference type="EMBL" id="JTDE01005463">
    <property type="protein sequence ID" value="KAF7249480.1"/>
    <property type="molecule type" value="Genomic_DNA"/>
</dbReference>